<feature type="chain" id="PRO_5046695619" description="Amine oxidase domain-containing protein" evidence="1">
    <location>
        <begin position="19"/>
        <end position="317"/>
    </location>
</feature>
<protein>
    <recommendedName>
        <fullName evidence="2">Amine oxidase domain-containing protein</fullName>
    </recommendedName>
</protein>
<reference evidence="3 4" key="1">
    <citation type="submission" date="2024-02" db="EMBL/GenBank/DDBJ databases">
        <title>Discinaceae phylogenomics.</title>
        <authorList>
            <person name="Dirks A.C."/>
            <person name="James T.Y."/>
        </authorList>
    </citation>
    <scope>NUCLEOTIDE SEQUENCE [LARGE SCALE GENOMIC DNA]</scope>
    <source>
        <strain evidence="3 4">ACD0624</strain>
    </source>
</reference>
<sequence>MIKGALLFGLGVAGVAFASPASYGIKLETRTALDTGIANIHIEVMTPLTNTVDVSYGKCDSLSLTGSHHDIARGVQASRSSRLVWRVPKDSPRNGCLTAWDSETGVLVARSTALNLSPKRKRSSPVLLNKRDGVPVKMDNDSGIDTRGPWFDGVAYLEGRNVSQVDVKEAKSKRIGIIGGGMSGLMSALILESQGFHNWEIIESSQRVGGRIRTVYLEGSPDDYQYQEMGPMRFPEKIRYPSTNETLEIKDHQIVFQLAAMLNELNGGDPKLSVDFIPWIQSSDNAPYYYNGVRNADGSVPTVRNPKPATHPQWGVR</sequence>
<gene>
    <name evidence="3" type="ORF">Q9L58_009509</name>
</gene>
<proteinExistence type="predicted"/>
<dbReference type="Pfam" id="PF01593">
    <property type="entry name" value="Amino_oxidase"/>
    <property type="match status" value="1"/>
</dbReference>
<evidence type="ECO:0000259" key="2">
    <source>
        <dbReference type="Pfam" id="PF01593"/>
    </source>
</evidence>
<dbReference type="Gene3D" id="3.50.50.60">
    <property type="entry name" value="FAD/NAD(P)-binding domain"/>
    <property type="match status" value="1"/>
</dbReference>
<feature type="domain" description="Amine oxidase" evidence="2">
    <location>
        <begin position="182"/>
        <end position="241"/>
    </location>
</feature>
<dbReference type="PANTHER" id="PTHR10742:SF342">
    <property type="entry name" value="AMINE OXIDASE"/>
    <property type="match status" value="1"/>
</dbReference>
<evidence type="ECO:0000313" key="3">
    <source>
        <dbReference type="EMBL" id="KAL0631615.1"/>
    </source>
</evidence>
<keyword evidence="1" id="KW-0732">Signal</keyword>
<organism evidence="3 4">
    <name type="scientific">Discina gigas</name>
    <dbReference type="NCBI Taxonomy" id="1032678"/>
    <lineage>
        <taxon>Eukaryota</taxon>
        <taxon>Fungi</taxon>
        <taxon>Dikarya</taxon>
        <taxon>Ascomycota</taxon>
        <taxon>Pezizomycotina</taxon>
        <taxon>Pezizomycetes</taxon>
        <taxon>Pezizales</taxon>
        <taxon>Discinaceae</taxon>
        <taxon>Discina</taxon>
    </lineage>
</organism>
<accession>A0ABR3G767</accession>
<name>A0ABR3G767_9PEZI</name>
<feature type="signal peptide" evidence="1">
    <location>
        <begin position="1"/>
        <end position="18"/>
    </location>
</feature>
<dbReference type="PANTHER" id="PTHR10742">
    <property type="entry name" value="FLAVIN MONOAMINE OXIDASE"/>
    <property type="match status" value="1"/>
</dbReference>
<dbReference type="InterPro" id="IPR002937">
    <property type="entry name" value="Amino_oxidase"/>
</dbReference>
<dbReference type="InterPro" id="IPR050281">
    <property type="entry name" value="Flavin_monoamine_oxidase"/>
</dbReference>
<dbReference type="EMBL" id="JBBBZM010000228">
    <property type="protein sequence ID" value="KAL0631615.1"/>
    <property type="molecule type" value="Genomic_DNA"/>
</dbReference>
<keyword evidence="4" id="KW-1185">Reference proteome</keyword>
<dbReference type="Proteomes" id="UP001447188">
    <property type="component" value="Unassembled WGS sequence"/>
</dbReference>
<evidence type="ECO:0000256" key="1">
    <source>
        <dbReference type="SAM" id="SignalP"/>
    </source>
</evidence>
<dbReference type="SUPFAM" id="SSF51905">
    <property type="entry name" value="FAD/NAD(P)-binding domain"/>
    <property type="match status" value="1"/>
</dbReference>
<dbReference type="InterPro" id="IPR036188">
    <property type="entry name" value="FAD/NAD-bd_sf"/>
</dbReference>
<comment type="caution">
    <text evidence="3">The sequence shown here is derived from an EMBL/GenBank/DDBJ whole genome shotgun (WGS) entry which is preliminary data.</text>
</comment>
<evidence type="ECO:0000313" key="4">
    <source>
        <dbReference type="Proteomes" id="UP001447188"/>
    </source>
</evidence>